<reference evidence="2 3" key="1">
    <citation type="submission" date="2024-06" db="EMBL/GenBank/DDBJ databases">
        <title>Complete genome of Phlyctema vagabunda strain 19-DSS-EL-015.</title>
        <authorList>
            <person name="Fiorenzani C."/>
        </authorList>
    </citation>
    <scope>NUCLEOTIDE SEQUENCE [LARGE SCALE GENOMIC DNA]</scope>
    <source>
        <strain evidence="2 3">19-DSS-EL-015</strain>
    </source>
</reference>
<feature type="region of interest" description="Disordered" evidence="1">
    <location>
        <begin position="60"/>
        <end position="86"/>
    </location>
</feature>
<organism evidence="2 3">
    <name type="scientific">Phlyctema vagabunda</name>
    <dbReference type="NCBI Taxonomy" id="108571"/>
    <lineage>
        <taxon>Eukaryota</taxon>
        <taxon>Fungi</taxon>
        <taxon>Dikarya</taxon>
        <taxon>Ascomycota</taxon>
        <taxon>Pezizomycotina</taxon>
        <taxon>Leotiomycetes</taxon>
        <taxon>Helotiales</taxon>
        <taxon>Dermateaceae</taxon>
        <taxon>Phlyctema</taxon>
    </lineage>
</organism>
<sequence length="316" mass="35845">MDNVNCQTQDAFDSDSVSSSAIPLAPMRQQIEVRAPEDDWTGIQSAAERRKLQNRLNARIYRKRRGANQKQSLQDGVPNQPRMPLRPKLQASGKLASDLIVPHDQSTDQRGRFKRVGTLCNLSPREAAEVVERYASQAYHDYVLGSPRVDQLLTLIQFNVFRALVANTGSMGFANDWMSDCGALSPFLACSSSSGSGWASDTCPESLRPTELQRQVPHHPWFDLFPFPAMRDNILLAGEDYDDEPLCLELVEFCHIAHEQTGLVIWGEPHDPMAWEVSESFMKNWGWVLKGVWELKESTNRWRVQRGEQPLVFEMD</sequence>
<protein>
    <recommendedName>
        <fullName evidence="4">BZIP domain-containing protein</fullName>
    </recommendedName>
</protein>
<feature type="compositionally biased region" description="Polar residues" evidence="1">
    <location>
        <begin position="1"/>
        <end position="11"/>
    </location>
</feature>
<dbReference type="PANTHER" id="PTHR38116:SF1">
    <property type="entry name" value="BZIP DOMAIN-CONTAINING PROTEIN"/>
    <property type="match status" value="1"/>
</dbReference>
<proteinExistence type="predicted"/>
<evidence type="ECO:0000313" key="2">
    <source>
        <dbReference type="EMBL" id="KAL3427286.1"/>
    </source>
</evidence>
<gene>
    <name evidence="2" type="ORF">PVAG01_00795</name>
</gene>
<accession>A0ABR4PVK8</accession>
<evidence type="ECO:0000313" key="3">
    <source>
        <dbReference type="Proteomes" id="UP001629113"/>
    </source>
</evidence>
<keyword evidence="3" id="KW-1185">Reference proteome</keyword>
<dbReference type="InterPro" id="IPR021833">
    <property type="entry name" value="DUF3425"/>
</dbReference>
<evidence type="ECO:0000256" key="1">
    <source>
        <dbReference type="SAM" id="MobiDB-lite"/>
    </source>
</evidence>
<dbReference type="Pfam" id="PF11905">
    <property type="entry name" value="DUF3425"/>
    <property type="match status" value="1"/>
</dbReference>
<dbReference type="Proteomes" id="UP001629113">
    <property type="component" value="Unassembled WGS sequence"/>
</dbReference>
<comment type="caution">
    <text evidence="2">The sequence shown here is derived from an EMBL/GenBank/DDBJ whole genome shotgun (WGS) entry which is preliminary data.</text>
</comment>
<name>A0ABR4PVK8_9HELO</name>
<dbReference type="EMBL" id="JBFCZG010000001">
    <property type="protein sequence ID" value="KAL3427286.1"/>
    <property type="molecule type" value="Genomic_DNA"/>
</dbReference>
<dbReference type="PANTHER" id="PTHR38116">
    <property type="entry name" value="CHROMOSOME 7, WHOLE GENOME SHOTGUN SEQUENCE"/>
    <property type="match status" value="1"/>
</dbReference>
<feature type="region of interest" description="Disordered" evidence="1">
    <location>
        <begin position="1"/>
        <end position="20"/>
    </location>
</feature>
<evidence type="ECO:0008006" key="4">
    <source>
        <dbReference type="Google" id="ProtNLM"/>
    </source>
</evidence>